<comment type="caution">
    <text evidence="1">The sequence shown here is derived from an EMBL/GenBank/DDBJ whole genome shotgun (WGS) entry which is preliminary data.</text>
</comment>
<dbReference type="Proteomes" id="UP000828390">
    <property type="component" value="Unassembled WGS sequence"/>
</dbReference>
<organism evidence="1 2">
    <name type="scientific">Dreissena polymorpha</name>
    <name type="common">Zebra mussel</name>
    <name type="synonym">Mytilus polymorpha</name>
    <dbReference type="NCBI Taxonomy" id="45954"/>
    <lineage>
        <taxon>Eukaryota</taxon>
        <taxon>Metazoa</taxon>
        <taxon>Spiralia</taxon>
        <taxon>Lophotrochozoa</taxon>
        <taxon>Mollusca</taxon>
        <taxon>Bivalvia</taxon>
        <taxon>Autobranchia</taxon>
        <taxon>Heteroconchia</taxon>
        <taxon>Euheterodonta</taxon>
        <taxon>Imparidentia</taxon>
        <taxon>Neoheterodontei</taxon>
        <taxon>Myida</taxon>
        <taxon>Dreissenoidea</taxon>
        <taxon>Dreissenidae</taxon>
        <taxon>Dreissena</taxon>
    </lineage>
</organism>
<name>A0A9D4G7K6_DREPO</name>
<protein>
    <submittedName>
        <fullName evidence="1">Uncharacterized protein</fullName>
    </submittedName>
</protein>
<gene>
    <name evidence="1" type="ORF">DPMN_140346</name>
</gene>
<proteinExistence type="predicted"/>
<reference evidence="1" key="1">
    <citation type="journal article" date="2019" name="bioRxiv">
        <title>The Genome of the Zebra Mussel, Dreissena polymorpha: A Resource for Invasive Species Research.</title>
        <authorList>
            <person name="McCartney M.A."/>
            <person name="Auch B."/>
            <person name="Kono T."/>
            <person name="Mallez S."/>
            <person name="Zhang Y."/>
            <person name="Obille A."/>
            <person name="Becker A."/>
            <person name="Abrahante J.E."/>
            <person name="Garbe J."/>
            <person name="Badalamenti J.P."/>
            <person name="Herman A."/>
            <person name="Mangelson H."/>
            <person name="Liachko I."/>
            <person name="Sullivan S."/>
            <person name="Sone E.D."/>
            <person name="Koren S."/>
            <person name="Silverstein K.A.T."/>
            <person name="Beckman K.B."/>
            <person name="Gohl D.M."/>
        </authorList>
    </citation>
    <scope>NUCLEOTIDE SEQUENCE</scope>
    <source>
        <strain evidence="1">Duluth1</strain>
        <tissue evidence="1">Whole animal</tissue>
    </source>
</reference>
<dbReference type="AlphaFoldDB" id="A0A9D4G7K6"/>
<keyword evidence="2" id="KW-1185">Reference proteome</keyword>
<evidence type="ECO:0000313" key="2">
    <source>
        <dbReference type="Proteomes" id="UP000828390"/>
    </source>
</evidence>
<accession>A0A9D4G7K6</accession>
<evidence type="ECO:0000313" key="1">
    <source>
        <dbReference type="EMBL" id="KAH3811928.1"/>
    </source>
</evidence>
<sequence length="67" mass="7263">MNIPVSDLSILVILQIDKNVSEKSAASASKRPGSSLDFQRNIGEGKRSLRINLHTSECNSCKMVSST</sequence>
<feature type="non-terminal residue" evidence="1">
    <location>
        <position position="1"/>
    </location>
</feature>
<reference evidence="1" key="2">
    <citation type="submission" date="2020-11" db="EMBL/GenBank/DDBJ databases">
        <authorList>
            <person name="McCartney M.A."/>
            <person name="Auch B."/>
            <person name="Kono T."/>
            <person name="Mallez S."/>
            <person name="Becker A."/>
            <person name="Gohl D.M."/>
            <person name="Silverstein K.A.T."/>
            <person name="Koren S."/>
            <person name="Bechman K.B."/>
            <person name="Herman A."/>
            <person name="Abrahante J.E."/>
            <person name="Garbe J."/>
        </authorList>
    </citation>
    <scope>NUCLEOTIDE SEQUENCE</scope>
    <source>
        <strain evidence="1">Duluth1</strain>
        <tissue evidence="1">Whole animal</tissue>
    </source>
</reference>
<dbReference type="EMBL" id="JAIWYP010000006">
    <property type="protein sequence ID" value="KAH3811928.1"/>
    <property type="molecule type" value="Genomic_DNA"/>
</dbReference>